<protein>
    <submittedName>
        <fullName evidence="3">Uncharacterized protein</fullName>
    </submittedName>
</protein>
<organism evidence="3 4">
    <name type="scientific">Zingiber officinale</name>
    <name type="common">Ginger</name>
    <name type="synonym">Amomum zingiber</name>
    <dbReference type="NCBI Taxonomy" id="94328"/>
    <lineage>
        <taxon>Eukaryota</taxon>
        <taxon>Viridiplantae</taxon>
        <taxon>Streptophyta</taxon>
        <taxon>Embryophyta</taxon>
        <taxon>Tracheophyta</taxon>
        <taxon>Spermatophyta</taxon>
        <taxon>Magnoliopsida</taxon>
        <taxon>Liliopsida</taxon>
        <taxon>Zingiberales</taxon>
        <taxon>Zingiberaceae</taxon>
        <taxon>Zingiber</taxon>
    </lineage>
</organism>
<dbReference type="EMBL" id="JACMSC010000005">
    <property type="protein sequence ID" value="KAG6521429.1"/>
    <property type="molecule type" value="Genomic_DNA"/>
</dbReference>
<feature type="region of interest" description="Disordered" evidence="2">
    <location>
        <begin position="74"/>
        <end position="95"/>
    </location>
</feature>
<sequence>MGTAASFWCSRGHMIDEDGNASEEDPEGSMRTPANGPPLGATALVCLTTGANSGDKEDDLENGFSDLEVPLESADSLDGAGKEDEELISEGELSEEAADSSLDLVDVEASEVHLISMLGKGNLLEGMRYLSIAMLNLRKLQLYSRALQFVEWLEASKKIELAERDYVSHLDLIAKVNGLLKAEKYIEKIPESFRNEVVYLLANYVAVVNVKKAEEVFDEIRDLGLPITAFACNRLLLLYKRVDGKCVEPDLLIKSLVAKAYIFSGLTEKVEATLKEIEDYDILENCYLCKVQENRNVFKVLRPLYAAFGKADDVARIWKVWNKKPYLDEC</sequence>
<evidence type="ECO:0000313" key="4">
    <source>
        <dbReference type="Proteomes" id="UP000734854"/>
    </source>
</evidence>
<comment type="similarity">
    <text evidence="1">Belongs to the PPR family. P subfamily.</text>
</comment>
<dbReference type="GO" id="GO:0005739">
    <property type="term" value="C:mitochondrion"/>
    <property type="evidence" value="ECO:0007669"/>
    <property type="project" value="TreeGrafter"/>
</dbReference>
<evidence type="ECO:0000313" key="3">
    <source>
        <dbReference type="EMBL" id="KAG6521429.1"/>
    </source>
</evidence>
<reference evidence="3 4" key="1">
    <citation type="submission" date="2020-08" db="EMBL/GenBank/DDBJ databases">
        <title>Plant Genome Project.</title>
        <authorList>
            <person name="Zhang R.-G."/>
        </authorList>
    </citation>
    <scope>NUCLEOTIDE SEQUENCE [LARGE SCALE GENOMIC DNA]</scope>
    <source>
        <tissue evidence="3">Rhizome</tissue>
    </source>
</reference>
<feature type="compositionally biased region" description="Acidic residues" evidence="2">
    <location>
        <begin position="83"/>
        <end position="95"/>
    </location>
</feature>
<dbReference type="AlphaFoldDB" id="A0A8J5LM70"/>
<evidence type="ECO:0000256" key="2">
    <source>
        <dbReference type="SAM" id="MobiDB-lite"/>
    </source>
</evidence>
<dbReference type="Gene3D" id="1.25.40.10">
    <property type="entry name" value="Tetratricopeptide repeat domain"/>
    <property type="match status" value="1"/>
</dbReference>
<dbReference type="PANTHER" id="PTHR45717">
    <property type="entry name" value="OS12G0527900 PROTEIN"/>
    <property type="match status" value="1"/>
</dbReference>
<dbReference type="InterPro" id="IPR011990">
    <property type="entry name" value="TPR-like_helical_dom_sf"/>
</dbReference>
<feature type="compositionally biased region" description="Acidic residues" evidence="2">
    <location>
        <begin position="17"/>
        <end position="27"/>
    </location>
</feature>
<dbReference type="Proteomes" id="UP000734854">
    <property type="component" value="Unassembled WGS sequence"/>
</dbReference>
<evidence type="ECO:0000256" key="1">
    <source>
        <dbReference type="ARBA" id="ARBA00007626"/>
    </source>
</evidence>
<gene>
    <name evidence="3" type="ORF">ZIOFF_018548</name>
</gene>
<feature type="region of interest" description="Disordered" evidence="2">
    <location>
        <begin position="1"/>
        <end position="42"/>
    </location>
</feature>
<dbReference type="PANTHER" id="PTHR45717:SF15">
    <property type="entry name" value="AGL218WP"/>
    <property type="match status" value="1"/>
</dbReference>
<keyword evidence="4" id="KW-1185">Reference proteome</keyword>
<proteinExistence type="inferred from homology"/>
<accession>A0A8J5LM70</accession>
<comment type="caution">
    <text evidence="3">The sequence shown here is derived from an EMBL/GenBank/DDBJ whole genome shotgun (WGS) entry which is preliminary data.</text>
</comment>
<name>A0A8J5LM70_ZINOF</name>